<reference evidence="7" key="1">
    <citation type="journal article" date="2019" name="Int. J. Syst. Evol. Microbiol.">
        <title>The Global Catalogue of Microorganisms (GCM) 10K type strain sequencing project: providing services to taxonomists for standard genome sequencing and annotation.</title>
        <authorList>
            <consortium name="The Broad Institute Genomics Platform"/>
            <consortium name="The Broad Institute Genome Sequencing Center for Infectious Disease"/>
            <person name="Wu L."/>
            <person name="Ma J."/>
        </authorList>
    </citation>
    <scope>NUCLEOTIDE SEQUENCE [LARGE SCALE GENOMIC DNA]</scope>
    <source>
        <strain evidence="7">JCM 17925</strain>
    </source>
</reference>
<evidence type="ECO:0000259" key="5">
    <source>
        <dbReference type="PROSITE" id="PS50110"/>
    </source>
</evidence>
<comment type="caution">
    <text evidence="6">The sequence shown here is derived from an EMBL/GenBank/DDBJ whole genome shotgun (WGS) entry which is preliminary data.</text>
</comment>
<feature type="modified residue" description="4-aspartylphosphate" evidence="3">
    <location>
        <position position="56"/>
    </location>
</feature>
<dbReference type="PROSITE" id="PS50043">
    <property type="entry name" value="HTH_LUXR_2"/>
    <property type="match status" value="1"/>
</dbReference>
<dbReference type="SMART" id="SM00421">
    <property type="entry name" value="HTH_LUXR"/>
    <property type="match status" value="1"/>
</dbReference>
<keyword evidence="7" id="KW-1185">Reference proteome</keyword>
<dbReference type="Pfam" id="PF00196">
    <property type="entry name" value="GerE"/>
    <property type="match status" value="1"/>
</dbReference>
<proteinExistence type="predicted"/>
<dbReference type="InterPro" id="IPR011006">
    <property type="entry name" value="CheY-like_superfamily"/>
</dbReference>
<dbReference type="PANTHER" id="PTHR43214">
    <property type="entry name" value="TWO-COMPONENT RESPONSE REGULATOR"/>
    <property type="match status" value="1"/>
</dbReference>
<organism evidence="6 7">
    <name type="scientific">Nibrella viscosa</name>
    <dbReference type="NCBI Taxonomy" id="1084524"/>
    <lineage>
        <taxon>Bacteria</taxon>
        <taxon>Pseudomonadati</taxon>
        <taxon>Bacteroidota</taxon>
        <taxon>Cytophagia</taxon>
        <taxon>Cytophagales</taxon>
        <taxon>Spirosomataceae</taxon>
        <taxon>Nibrella</taxon>
    </lineage>
</organism>
<dbReference type="SMART" id="SM00448">
    <property type="entry name" value="REC"/>
    <property type="match status" value="1"/>
</dbReference>
<sequence length="215" mass="24508">MNTSVAIVEDHNLFAQLISDLIQKFEGYEVSFVAEAGRPLFGYLQRNLIPDILLLDLHLPDMDGEEIAKTLKEKYPDVKILVLTHDAAEEQIVKLVSLGARGYLLKNCSIAELKQALNNVRTVGWHYSELLTSGLIRNLNRPDKINGHDMQLNDRETEFVKLACSDLRYKDIADKMCVAERTVDGYRESVFQKWNVKSRVGMAIEAIRRGIYKVK</sequence>
<dbReference type="SUPFAM" id="SSF52172">
    <property type="entry name" value="CheY-like"/>
    <property type="match status" value="1"/>
</dbReference>
<gene>
    <name evidence="6" type="ORF">GCM10023187_40710</name>
</gene>
<feature type="domain" description="Response regulatory" evidence="5">
    <location>
        <begin position="4"/>
        <end position="121"/>
    </location>
</feature>
<dbReference type="EMBL" id="BAABHB010000010">
    <property type="protein sequence ID" value="GAA4412965.1"/>
    <property type="molecule type" value="Genomic_DNA"/>
</dbReference>
<dbReference type="InterPro" id="IPR039420">
    <property type="entry name" value="WalR-like"/>
</dbReference>
<evidence type="ECO:0000313" key="6">
    <source>
        <dbReference type="EMBL" id="GAA4412965.1"/>
    </source>
</evidence>
<dbReference type="CDD" id="cd06170">
    <property type="entry name" value="LuxR_C_like"/>
    <property type="match status" value="1"/>
</dbReference>
<evidence type="ECO:0000256" key="3">
    <source>
        <dbReference type="PROSITE-ProRule" id="PRU00169"/>
    </source>
</evidence>
<dbReference type="PROSITE" id="PS50110">
    <property type="entry name" value="RESPONSE_REGULATORY"/>
    <property type="match status" value="1"/>
</dbReference>
<keyword evidence="1 3" id="KW-0597">Phosphoprotein</keyword>
<dbReference type="RefSeq" id="WP_345269804.1">
    <property type="nucleotide sequence ID" value="NZ_BAABHB010000010.1"/>
</dbReference>
<name>A0ABP8KQK0_9BACT</name>
<dbReference type="InterPro" id="IPR016032">
    <property type="entry name" value="Sig_transdc_resp-reg_C-effctor"/>
</dbReference>
<dbReference type="SUPFAM" id="SSF46894">
    <property type="entry name" value="C-terminal effector domain of the bipartite response regulators"/>
    <property type="match status" value="1"/>
</dbReference>
<protein>
    <submittedName>
        <fullName evidence="6">Response regulator</fullName>
    </submittedName>
</protein>
<evidence type="ECO:0000256" key="1">
    <source>
        <dbReference type="ARBA" id="ARBA00022553"/>
    </source>
</evidence>
<evidence type="ECO:0000313" key="7">
    <source>
        <dbReference type="Proteomes" id="UP001500936"/>
    </source>
</evidence>
<evidence type="ECO:0000259" key="4">
    <source>
        <dbReference type="PROSITE" id="PS50043"/>
    </source>
</evidence>
<dbReference type="InterPro" id="IPR058245">
    <property type="entry name" value="NreC/VraR/RcsB-like_REC"/>
</dbReference>
<accession>A0ABP8KQK0</accession>
<dbReference type="CDD" id="cd17535">
    <property type="entry name" value="REC_NarL-like"/>
    <property type="match status" value="1"/>
</dbReference>
<dbReference type="PROSITE" id="PS00622">
    <property type="entry name" value="HTH_LUXR_1"/>
    <property type="match status" value="1"/>
</dbReference>
<dbReference type="PANTHER" id="PTHR43214:SF43">
    <property type="entry name" value="TWO-COMPONENT RESPONSE REGULATOR"/>
    <property type="match status" value="1"/>
</dbReference>
<dbReference type="Pfam" id="PF00072">
    <property type="entry name" value="Response_reg"/>
    <property type="match status" value="1"/>
</dbReference>
<dbReference type="Proteomes" id="UP001500936">
    <property type="component" value="Unassembled WGS sequence"/>
</dbReference>
<dbReference type="InterPro" id="IPR000792">
    <property type="entry name" value="Tscrpt_reg_LuxR_C"/>
</dbReference>
<dbReference type="InterPro" id="IPR001789">
    <property type="entry name" value="Sig_transdc_resp-reg_receiver"/>
</dbReference>
<dbReference type="Gene3D" id="3.40.50.2300">
    <property type="match status" value="1"/>
</dbReference>
<feature type="domain" description="HTH luxR-type" evidence="4">
    <location>
        <begin position="145"/>
        <end position="210"/>
    </location>
</feature>
<evidence type="ECO:0000256" key="2">
    <source>
        <dbReference type="ARBA" id="ARBA00023125"/>
    </source>
</evidence>
<keyword evidence="2" id="KW-0238">DNA-binding</keyword>